<keyword evidence="3" id="KW-1185">Reference proteome</keyword>
<dbReference type="EMBL" id="BLLN01000005">
    <property type="protein sequence ID" value="GFH73398.1"/>
    <property type="molecule type" value="Genomic_DNA"/>
</dbReference>
<comment type="caution">
    <text evidence="2">The sequence shown here is derived from an EMBL/GenBank/DDBJ whole genome shotgun (WGS) entry which is preliminary data.</text>
</comment>
<dbReference type="Proteomes" id="UP000472710">
    <property type="component" value="Unassembled WGS sequence"/>
</dbReference>
<protein>
    <submittedName>
        <fullName evidence="2">Uncharacterized protein</fullName>
    </submittedName>
</protein>
<accession>A0ABQ1CTB3</accession>
<name>A0ABQ1CTB3_STRDI</name>
<reference evidence="2 3" key="1">
    <citation type="submission" date="2020-02" db="EMBL/GenBank/DDBJ databases">
        <title>Whole genome shotgun sequence of Streptomyces diastaticus subsp. diastaticus NBRC 13412.</title>
        <authorList>
            <person name="Ichikawa N."/>
            <person name="Komaki H."/>
            <person name="Tamura T."/>
        </authorList>
    </citation>
    <scope>NUCLEOTIDE SEQUENCE [LARGE SCALE GENOMIC DNA]</scope>
    <source>
        <strain evidence="2 3">NBRC 13412</strain>
    </source>
</reference>
<organism evidence="2 3">
    <name type="scientific">Streptomyces diastaticus subsp. diastaticus</name>
    <dbReference type="NCBI Taxonomy" id="68040"/>
    <lineage>
        <taxon>Bacteria</taxon>
        <taxon>Bacillati</taxon>
        <taxon>Actinomycetota</taxon>
        <taxon>Actinomycetes</taxon>
        <taxon>Kitasatosporales</taxon>
        <taxon>Streptomycetaceae</taxon>
        <taxon>Streptomyces</taxon>
        <taxon>Streptomyces diastaticus group</taxon>
    </lineage>
</organism>
<evidence type="ECO:0000256" key="1">
    <source>
        <dbReference type="SAM" id="MobiDB-lite"/>
    </source>
</evidence>
<proteinExistence type="predicted"/>
<sequence length="85" mass="8815">MLTARTIEGGPVTDRFLGGLDHQIEHRLLAGTPRPHLPACARPGPWSAPAARGSASPTPGSGAADSCRQVLAHLREVGEVLRCAA</sequence>
<evidence type="ECO:0000313" key="2">
    <source>
        <dbReference type="EMBL" id="GFH73398.1"/>
    </source>
</evidence>
<gene>
    <name evidence="2" type="ORF">Sdia_41660</name>
</gene>
<feature type="region of interest" description="Disordered" evidence="1">
    <location>
        <begin position="32"/>
        <end position="65"/>
    </location>
</feature>
<evidence type="ECO:0000313" key="3">
    <source>
        <dbReference type="Proteomes" id="UP000472710"/>
    </source>
</evidence>